<evidence type="ECO:0008006" key="4">
    <source>
        <dbReference type="Google" id="ProtNLM"/>
    </source>
</evidence>
<dbReference type="CDD" id="cd18724">
    <property type="entry name" value="PIN_LabA-like"/>
    <property type="match status" value="1"/>
</dbReference>
<dbReference type="GeneID" id="28733734"/>
<feature type="region of interest" description="Disordered" evidence="1">
    <location>
        <begin position="130"/>
        <end position="229"/>
    </location>
</feature>
<accession>A0A0N0NPI6</accession>
<dbReference type="EMBL" id="LFJN01000006">
    <property type="protein sequence ID" value="KPI42768.1"/>
    <property type="molecule type" value="Genomic_DNA"/>
</dbReference>
<evidence type="ECO:0000256" key="1">
    <source>
        <dbReference type="SAM" id="MobiDB-lite"/>
    </source>
</evidence>
<dbReference type="PANTHER" id="PTHR15837">
    <property type="entry name" value="RAN GUANINE NUCLEOTIDE RELEASE FACTOR"/>
    <property type="match status" value="1"/>
</dbReference>
<dbReference type="GO" id="GO:0005085">
    <property type="term" value="F:guanyl-nucleotide exchange factor activity"/>
    <property type="evidence" value="ECO:0007669"/>
    <property type="project" value="TreeGrafter"/>
</dbReference>
<protein>
    <recommendedName>
        <fullName evidence="4">NYN domain-containing protein</fullName>
    </recommendedName>
</protein>
<reference evidence="2 3" key="1">
    <citation type="submission" date="2015-06" db="EMBL/GenBank/DDBJ databases">
        <title>Draft genome of the ant-associated black yeast Phialophora attae CBS 131958.</title>
        <authorList>
            <person name="Moreno L.F."/>
            <person name="Stielow B.J."/>
            <person name="de Hoog S."/>
            <person name="Vicente V.A."/>
            <person name="Weiss V.A."/>
            <person name="de Vries M."/>
            <person name="Cruz L.M."/>
            <person name="Souza E.M."/>
        </authorList>
    </citation>
    <scope>NUCLEOTIDE SEQUENCE [LARGE SCALE GENOMIC DNA]</scope>
    <source>
        <strain evidence="2 3">CBS 131958</strain>
    </source>
</reference>
<name>A0A0N0NPI6_9EURO</name>
<dbReference type="GO" id="GO:0006606">
    <property type="term" value="P:protein import into nucleus"/>
    <property type="evidence" value="ECO:0007669"/>
    <property type="project" value="TreeGrafter"/>
</dbReference>
<dbReference type="Proteomes" id="UP000038010">
    <property type="component" value="Unassembled WGS sequence"/>
</dbReference>
<feature type="compositionally biased region" description="Acidic residues" evidence="1">
    <location>
        <begin position="147"/>
        <end position="160"/>
    </location>
</feature>
<dbReference type="GO" id="GO:0031267">
    <property type="term" value="F:small GTPase binding"/>
    <property type="evidence" value="ECO:0007669"/>
    <property type="project" value="TreeGrafter"/>
</dbReference>
<sequence length="490" mass="54864">MHDPDPLWDFGPIYQTLHNLKLPASSTPAQYEDREADDSPEGGVSLGNFNEIWDILGHPRQADNVYVPDLCEFEPCLPEVPARQTLDDVADTRAIRWRDEIDGAYLEDSIEPPQLTAAALRTAKRAARRARARERIEQSGASRDADTDTATDYESAGEELEALRRSPDRQAVIDRILGRSRPGLYDSPPTSPSPPKQKASLRDIPISNPHLWTPPPSTRSHRPVISTQDGFTPEQRKQSLIKLLRKRYGGQETYLKSPGLLLPQFTTLNTSTIGIHVFIDMSNISIGFHDHLKIARGMSRDVFTRRVPMDFHNFSLVLERGRPAAKRVLAGSEKPAVVLEAETLGYETNILERVLKVKELTPRQKKYASRSGGETSGSEKDTGYLNKAAAKRVEQGVDEILHLKILESLIDSSKPSTIVLATGDAAEAEYSGGFLKMVERAMSKGWMVELVSFKLNTSSMYLRSEFRAKWGALFKVIHLDEFAEYLIKED</sequence>
<dbReference type="AlphaFoldDB" id="A0A0N0NPI6"/>
<dbReference type="VEuPathDB" id="FungiDB:AB675_1927"/>
<dbReference type="PANTHER" id="PTHR15837:SF5">
    <property type="entry name" value="NYN DOMAIN-CONTAINING PROTEIN"/>
    <property type="match status" value="1"/>
</dbReference>
<keyword evidence="3" id="KW-1185">Reference proteome</keyword>
<dbReference type="RefSeq" id="XP_018002731.1">
    <property type="nucleotide sequence ID" value="XM_018141854.1"/>
</dbReference>
<evidence type="ECO:0000313" key="2">
    <source>
        <dbReference type="EMBL" id="KPI42768.1"/>
    </source>
</evidence>
<dbReference type="OrthoDB" id="5590473at2759"/>
<evidence type="ECO:0000313" key="3">
    <source>
        <dbReference type="Proteomes" id="UP000038010"/>
    </source>
</evidence>
<dbReference type="GO" id="GO:0005634">
    <property type="term" value="C:nucleus"/>
    <property type="evidence" value="ECO:0007669"/>
    <property type="project" value="TreeGrafter"/>
</dbReference>
<dbReference type="STRING" id="1664694.A0A0N0NPI6"/>
<proteinExistence type="predicted"/>
<feature type="compositionally biased region" description="Basic and acidic residues" evidence="1">
    <location>
        <begin position="161"/>
        <end position="172"/>
    </location>
</feature>
<gene>
    <name evidence="2" type="ORF">AB675_1927</name>
</gene>
<organism evidence="2 3">
    <name type="scientific">Cyphellophora attinorum</name>
    <dbReference type="NCBI Taxonomy" id="1664694"/>
    <lineage>
        <taxon>Eukaryota</taxon>
        <taxon>Fungi</taxon>
        <taxon>Dikarya</taxon>
        <taxon>Ascomycota</taxon>
        <taxon>Pezizomycotina</taxon>
        <taxon>Eurotiomycetes</taxon>
        <taxon>Chaetothyriomycetidae</taxon>
        <taxon>Chaetothyriales</taxon>
        <taxon>Cyphellophoraceae</taxon>
        <taxon>Cyphellophora</taxon>
    </lineage>
</organism>
<comment type="caution">
    <text evidence="2">The sequence shown here is derived from an EMBL/GenBank/DDBJ whole genome shotgun (WGS) entry which is preliminary data.</text>
</comment>
<dbReference type="Gene3D" id="3.40.50.1010">
    <property type="entry name" value="5'-nuclease"/>
    <property type="match status" value="1"/>
</dbReference>
<dbReference type="InterPro" id="IPR007681">
    <property type="entry name" value="Mog1"/>
</dbReference>